<dbReference type="EMBL" id="CP081869">
    <property type="protein sequence ID" value="QZN99523.1"/>
    <property type="molecule type" value="Genomic_DNA"/>
</dbReference>
<protein>
    <submittedName>
        <fullName evidence="3">Uncharacterized protein</fullName>
    </submittedName>
</protein>
<dbReference type="RefSeq" id="WP_261402606.1">
    <property type="nucleotide sequence ID" value="NZ_CP081869.1"/>
</dbReference>
<organism evidence="3 4">
    <name type="scientific">Chenggangzhangella methanolivorans</name>
    <dbReference type="NCBI Taxonomy" id="1437009"/>
    <lineage>
        <taxon>Bacteria</taxon>
        <taxon>Pseudomonadati</taxon>
        <taxon>Pseudomonadota</taxon>
        <taxon>Alphaproteobacteria</taxon>
        <taxon>Hyphomicrobiales</taxon>
        <taxon>Methylopilaceae</taxon>
        <taxon>Chenggangzhangella</taxon>
    </lineage>
</organism>
<sequence length="264" mass="27780">MTRLSGTPYDRLAAPGSLSETQARAKDRAARMAAGGEMVPAARLATAEAKAAERLRDLSATITRLEAALALKSAPKVDPAQGRRIADLEAALGQSKAALVAAETETARLNGEVLALRRQASEAETSEALIKRNAQARHERRVAALEATISDLKTRLAAAASTPGRESEVLGEVTRLEAELAAARRSASEAIADRDHARRERDLAVDRLAQDLVARAAEALARLGGVKVEAAPKAKRASSKSRSAKPATAAPKGKPYVWPAGYGK</sequence>
<accession>A0A9E6UMU4</accession>
<evidence type="ECO:0000256" key="2">
    <source>
        <dbReference type="SAM" id="MobiDB-lite"/>
    </source>
</evidence>
<feature type="coiled-coil region" evidence="1">
    <location>
        <begin position="135"/>
        <end position="193"/>
    </location>
</feature>
<gene>
    <name evidence="3" type="ORF">K6K41_22895</name>
</gene>
<feature type="coiled-coil region" evidence="1">
    <location>
        <begin position="48"/>
        <end position="105"/>
    </location>
</feature>
<dbReference type="Proteomes" id="UP000825701">
    <property type="component" value="Chromosome"/>
</dbReference>
<feature type="region of interest" description="Disordered" evidence="2">
    <location>
        <begin position="1"/>
        <end position="29"/>
    </location>
</feature>
<dbReference type="AlphaFoldDB" id="A0A9E6UMU4"/>
<feature type="region of interest" description="Disordered" evidence="2">
    <location>
        <begin position="229"/>
        <end position="264"/>
    </location>
</feature>
<evidence type="ECO:0000313" key="4">
    <source>
        <dbReference type="Proteomes" id="UP000825701"/>
    </source>
</evidence>
<proteinExistence type="predicted"/>
<keyword evidence="4" id="KW-1185">Reference proteome</keyword>
<dbReference type="KEGG" id="cmet:K6K41_22895"/>
<feature type="compositionally biased region" description="Low complexity" evidence="2">
    <location>
        <begin position="244"/>
        <end position="255"/>
    </location>
</feature>
<keyword evidence="1" id="KW-0175">Coiled coil</keyword>
<evidence type="ECO:0000313" key="3">
    <source>
        <dbReference type="EMBL" id="QZN99523.1"/>
    </source>
</evidence>
<feature type="compositionally biased region" description="Basic residues" evidence="2">
    <location>
        <begin position="233"/>
        <end position="243"/>
    </location>
</feature>
<name>A0A9E6UMU4_9HYPH</name>
<reference evidence="3" key="1">
    <citation type="submission" date="2021-08" db="EMBL/GenBank/DDBJ databases">
        <authorList>
            <person name="Zhang H."/>
            <person name="Xu M."/>
            <person name="Yu Z."/>
            <person name="Yang L."/>
            <person name="Cai Y."/>
        </authorList>
    </citation>
    <scope>NUCLEOTIDE SEQUENCE</scope>
    <source>
        <strain evidence="3">CHL1</strain>
    </source>
</reference>
<evidence type="ECO:0000256" key="1">
    <source>
        <dbReference type="SAM" id="Coils"/>
    </source>
</evidence>